<dbReference type="EMBL" id="JAANNT010000006">
    <property type="protein sequence ID" value="NUV28643.1"/>
    <property type="molecule type" value="Genomic_DNA"/>
</dbReference>
<dbReference type="RefSeq" id="WP_157877573.1">
    <property type="nucleotide sequence ID" value="NZ_JAANNT010000006.1"/>
</dbReference>
<keyword evidence="2" id="KW-1185">Reference proteome</keyword>
<comment type="caution">
    <text evidence="1">The sequence shown here is derived from an EMBL/GenBank/DDBJ whole genome shotgun (WGS) entry which is preliminary data.</text>
</comment>
<sequence length="56" mass="5923">MTAYEACPGVDEWRAGIERIAAEDPFAAHGVAEYVITTPAPGRVRPALAPLLTQDG</sequence>
<organism evidence="1 2">
    <name type="scientific">Streptomyces odorifer</name>
    <dbReference type="NCBI Taxonomy" id="53450"/>
    <lineage>
        <taxon>Bacteria</taxon>
        <taxon>Bacillati</taxon>
        <taxon>Actinomycetota</taxon>
        <taxon>Actinomycetes</taxon>
        <taxon>Kitasatosporales</taxon>
        <taxon>Streptomycetaceae</taxon>
        <taxon>Streptomyces</taxon>
        <taxon>Streptomyces albidoflavus group</taxon>
    </lineage>
</organism>
<accession>A0A7Y6C9Y4</accession>
<evidence type="ECO:0000313" key="2">
    <source>
        <dbReference type="Proteomes" id="UP000540128"/>
    </source>
</evidence>
<dbReference type="AlphaFoldDB" id="A0A7Y6C9Y4"/>
<dbReference type="Proteomes" id="UP000540128">
    <property type="component" value="Unassembled WGS sequence"/>
</dbReference>
<proteinExistence type="predicted"/>
<gene>
    <name evidence="1" type="ORF">G6W59_09925</name>
</gene>
<name>A0A7Y6C9Y4_9ACTN</name>
<evidence type="ECO:0000313" key="1">
    <source>
        <dbReference type="EMBL" id="NUV28643.1"/>
    </source>
</evidence>
<reference evidence="1 2" key="1">
    <citation type="submission" date="2020-03" db="EMBL/GenBank/DDBJ databases">
        <title>Complete genome sequence of sixteen Streptomyces strains facilitates identification of candidate genes involved in plant growth-promotion in grain legumes and cereals.</title>
        <authorList>
            <person name="Gopalakrishnan S."/>
            <person name="Thakur V."/>
            <person name="Saxena R."/>
            <person name="Vadlamudi S."/>
            <person name="Purohit S."/>
            <person name="Kumar V."/>
            <person name="Rathore A."/>
            <person name="Chitikineni A."/>
            <person name="Varshney R.K."/>
        </authorList>
    </citation>
    <scope>NUCLEOTIDE SEQUENCE [LARGE SCALE GENOMIC DNA]</scope>
    <source>
        <strain evidence="1 2">KAI-180</strain>
    </source>
</reference>
<protein>
    <submittedName>
        <fullName evidence="1">Uncharacterized protein</fullName>
    </submittedName>
</protein>